<feature type="transmembrane region" description="Helical" evidence="1">
    <location>
        <begin position="184"/>
        <end position="211"/>
    </location>
</feature>
<accession>A0A423F434</accession>
<protein>
    <submittedName>
        <fullName evidence="2">Uncharacterized protein</fullName>
    </submittedName>
</protein>
<feature type="transmembrane region" description="Helical" evidence="1">
    <location>
        <begin position="251"/>
        <end position="269"/>
    </location>
</feature>
<dbReference type="Proteomes" id="UP000284656">
    <property type="component" value="Unassembled WGS sequence"/>
</dbReference>
<feature type="transmembrane region" description="Helical" evidence="1">
    <location>
        <begin position="223"/>
        <end position="242"/>
    </location>
</feature>
<evidence type="ECO:0000313" key="3">
    <source>
        <dbReference type="Proteomes" id="UP000284656"/>
    </source>
</evidence>
<feature type="transmembrane region" description="Helical" evidence="1">
    <location>
        <begin position="21"/>
        <end position="46"/>
    </location>
</feature>
<dbReference type="RefSeq" id="WP_123716311.1">
    <property type="nucleotide sequence ID" value="NZ_MOAY01000044.1"/>
</dbReference>
<dbReference type="AlphaFoldDB" id="A0A423F434"/>
<keyword evidence="1" id="KW-0812">Transmembrane</keyword>
<proteinExistence type="predicted"/>
<evidence type="ECO:0000313" key="2">
    <source>
        <dbReference type="EMBL" id="ROM49320.1"/>
    </source>
</evidence>
<dbReference type="EMBL" id="MOAY01000044">
    <property type="protein sequence ID" value="ROM49320.1"/>
    <property type="molecule type" value="Genomic_DNA"/>
</dbReference>
<keyword evidence="1" id="KW-1133">Transmembrane helix</keyword>
<keyword evidence="1" id="KW-0472">Membrane</keyword>
<comment type="caution">
    <text evidence="2">The sequence shown here is derived from an EMBL/GenBank/DDBJ whole genome shotgun (WGS) entry which is preliminary data.</text>
</comment>
<gene>
    <name evidence="2" type="ORF">BK648_12515</name>
</gene>
<organism evidence="2 3">
    <name type="scientific">Pseudomonas poae</name>
    <dbReference type="NCBI Taxonomy" id="200451"/>
    <lineage>
        <taxon>Bacteria</taxon>
        <taxon>Pseudomonadati</taxon>
        <taxon>Pseudomonadota</taxon>
        <taxon>Gammaproteobacteria</taxon>
        <taxon>Pseudomonadales</taxon>
        <taxon>Pseudomonadaceae</taxon>
        <taxon>Pseudomonas</taxon>
    </lineage>
</organism>
<feature type="transmembrane region" description="Helical" evidence="1">
    <location>
        <begin position="108"/>
        <end position="128"/>
    </location>
</feature>
<reference evidence="2 3" key="1">
    <citation type="submission" date="2016-10" db="EMBL/GenBank/DDBJ databases">
        <title>Comparative genome analysis of multiple Pseudomonas spp. focuses on biocontrol and plant growth promoting traits.</title>
        <authorList>
            <person name="Tao X.-Y."/>
            <person name="Taylor C.G."/>
        </authorList>
    </citation>
    <scope>NUCLEOTIDE SEQUENCE [LARGE SCALE GENOMIC DNA]</scope>
    <source>
        <strain evidence="2 3">29G9</strain>
    </source>
</reference>
<evidence type="ECO:0000256" key="1">
    <source>
        <dbReference type="SAM" id="Phobius"/>
    </source>
</evidence>
<sequence>MPHAAPLTFQQALKKNLKRVLTFWAPLSVIFAGLGTLLGFYTLSTYASAIGRPDLMAAAMEAKSALVPWLATVIGMLGVYLLILLATTVLFGLTVSLFNDFASEQHKLVGVLFVPVLIGIIAFLWLNFKGPRLDDWAKLYWLLGEAAASLLALWWVPVFRIAVDTCATMANPGKPRSFWLRFWFMLMVALLLAMTVISAVFPASLILKAYIGEETPDAINRLMYTSMFAATVTLLPVVVFYVSKADLFKRLILSVLAVIVTGGLVIGISPGSPAAIVYSAAFAMNVRDPVAAHFMLTKTYAKEDFDTQVWGDVETVRGQPVISAFPLFSFGDVLLLCPAGLINKGRKDWPVESAYCVLTQSSNALRMPKKSIPAAGSETQAPGTSK</sequence>
<feature type="transmembrane region" description="Helical" evidence="1">
    <location>
        <begin position="140"/>
        <end position="163"/>
    </location>
</feature>
<feature type="transmembrane region" description="Helical" evidence="1">
    <location>
        <begin position="66"/>
        <end position="96"/>
    </location>
</feature>
<name>A0A423F434_9PSED</name>